<dbReference type="GeneID" id="74946671"/>
<proteinExistence type="predicted"/>
<dbReference type="Proteomes" id="UP000027093">
    <property type="component" value="Chromosome"/>
</dbReference>
<dbReference type="EMBL" id="CP007536">
    <property type="protein sequence ID" value="AIC15647.1"/>
    <property type="molecule type" value="Genomic_DNA"/>
</dbReference>
<organism evidence="1 2">
    <name type="scientific">Nitrososphaera viennensis EN76</name>
    <dbReference type="NCBI Taxonomy" id="926571"/>
    <lineage>
        <taxon>Archaea</taxon>
        <taxon>Nitrososphaerota</taxon>
        <taxon>Nitrososphaeria</taxon>
        <taxon>Nitrososphaerales</taxon>
        <taxon>Nitrososphaeraceae</taxon>
        <taxon>Nitrososphaera</taxon>
    </lineage>
</organism>
<dbReference type="AlphaFoldDB" id="A0A060HR40"/>
<evidence type="ECO:0000313" key="1">
    <source>
        <dbReference type="EMBL" id="AIC15647.1"/>
    </source>
</evidence>
<dbReference type="RefSeq" id="WP_258914181.1">
    <property type="nucleotide sequence ID" value="NZ_CP007536.1"/>
</dbReference>
<sequence length="40" mass="4748">MMLVRCYTCNRIFDMDKPAERKEAIKHSQACHEMTRGFKA</sequence>
<evidence type="ECO:0000313" key="2">
    <source>
        <dbReference type="Proteomes" id="UP000027093"/>
    </source>
</evidence>
<accession>A0A060HR40</accession>
<gene>
    <name evidence="1" type="ORF">NVIE_014080</name>
</gene>
<dbReference type="KEGG" id="nvn:NVIE_014080"/>
<keyword evidence="2" id="KW-1185">Reference proteome</keyword>
<protein>
    <submittedName>
        <fullName evidence="1">Uncharacterized protein</fullName>
    </submittedName>
</protein>
<dbReference type="STRING" id="926571.NVIE_014080"/>
<dbReference type="HOGENOM" id="CLU_3282992_0_0_2"/>
<reference evidence="1 2" key="1">
    <citation type="journal article" date="2014" name="Int. J. Syst. Evol. Microbiol.">
        <title>Nitrososphaera viennensis gen. nov., sp. nov., an aerobic and mesophilic, ammonia-oxidizing archaeon from soil and a member of the archaeal phylum Thaumarchaeota.</title>
        <authorList>
            <person name="Stieglmeier M."/>
            <person name="Klingl A."/>
            <person name="Alves R.J."/>
            <person name="Rittmann S.K."/>
            <person name="Melcher M."/>
            <person name="Leisch N."/>
            <person name="Schleper C."/>
        </authorList>
    </citation>
    <scope>NUCLEOTIDE SEQUENCE [LARGE SCALE GENOMIC DNA]</scope>
    <source>
        <strain evidence="1">EN76</strain>
    </source>
</reference>
<name>A0A060HR40_9ARCH</name>